<dbReference type="PANTHER" id="PTHR47421:SF2">
    <property type="entry name" value="GS HOMEOBOX 1"/>
    <property type="match status" value="1"/>
</dbReference>
<comment type="subcellular location">
    <subcellularLocation>
        <location evidence="1 5 6">Nucleus</location>
    </subcellularLocation>
</comment>
<evidence type="ECO:0000256" key="7">
    <source>
        <dbReference type="SAM" id="MobiDB-lite"/>
    </source>
</evidence>
<name>A0A9P0B2G4_BRAAE</name>
<dbReference type="PRINTS" id="PR00024">
    <property type="entry name" value="HOMEOBOX"/>
</dbReference>
<dbReference type="PANTHER" id="PTHR47421">
    <property type="entry name" value="GS HOMEOBOX 2"/>
    <property type="match status" value="1"/>
</dbReference>
<evidence type="ECO:0000256" key="6">
    <source>
        <dbReference type="RuleBase" id="RU000682"/>
    </source>
</evidence>
<dbReference type="SUPFAM" id="SSF46689">
    <property type="entry name" value="Homeodomain-like"/>
    <property type="match status" value="1"/>
</dbReference>
<dbReference type="OrthoDB" id="6159439at2759"/>
<dbReference type="PROSITE" id="PS50071">
    <property type="entry name" value="HOMEOBOX_2"/>
    <property type="match status" value="1"/>
</dbReference>
<protein>
    <recommendedName>
        <fullName evidence="8">Homeobox domain-containing protein</fullName>
    </recommendedName>
</protein>
<gene>
    <name evidence="9" type="ORF">MELIAE_LOCUS5780</name>
</gene>
<dbReference type="CDD" id="cd00086">
    <property type="entry name" value="homeodomain"/>
    <property type="match status" value="1"/>
</dbReference>
<dbReference type="Pfam" id="PF00046">
    <property type="entry name" value="Homeodomain"/>
    <property type="match status" value="1"/>
</dbReference>
<dbReference type="GO" id="GO:0005634">
    <property type="term" value="C:nucleus"/>
    <property type="evidence" value="ECO:0007669"/>
    <property type="project" value="UniProtKB-SubCell"/>
</dbReference>
<dbReference type="SMART" id="SM00389">
    <property type="entry name" value="HOX"/>
    <property type="match status" value="1"/>
</dbReference>
<dbReference type="GO" id="GO:1990837">
    <property type="term" value="F:sequence-specific double-stranded DNA binding"/>
    <property type="evidence" value="ECO:0007669"/>
    <property type="project" value="TreeGrafter"/>
</dbReference>
<dbReference type="InterPro" id="IPR042191">
    <property type="entry name" value="GSH1/2"/>
</dbReference>
<reference evidence="9" key="1">
    <citation type="submission" date="2021-12" db="EMBL/GenBank/DDBJ databases">
        <authorList>
            <person name="King R."/>
        </authorList>
    </citation>
    <scope>NUCLEOTIDE SEQUENCE</scope>
</reference>
<dbReference type="InterPro" id="IPR009057">
    <property type="entry name" value="Homeodomain-like_sf"/>
</dbReference>
<feature type="compositionally biased region" description="Polar residues" evidence="7">
    <location>
        <begin position="94"/>
        <end position="109"/>
    </location>
</feature>
<accession>A0A9P0B2G4</accession>
<evidence type="ECO:0000256" key="5">
    <source>
        <dbReference type="PROSITE-ProRule" id="PRU00108"/>
    </source>
</evidence>
<dbReference type="InterPro" id="IPR000047">
    <property type="entry name" value="HTH_motif"/>
</dbReference>
<evidence type="ECO:0000259" key="8">
    <source>
        <dbReference type="PROSITE" id="PS50071"/>
    </source>
</evidence>
<evidence type="ECO:0000313" key="10">
    <source>
        <dbReference type="Proteomes" id="UP001154078"/>
    </source>
</evidence>
<evidence type="ECO:0000256" key="4">
    <source>
        <dbReference type="ARBA" id="ARBA00023242"/>
    </source>
</evidence>
<keyword evidence="3 5" id="KW-0371">Homeobox</keyword>
<feature type="region of interest" description="Disordered" evidence="7">
    <location>
        <begin position="94"/>
        <end position="137"/>
    </location>
</feature>
<dbReference type="Gene3D" id="1.10.10.60">
    <property type="entry name" value="Homeodomain-like"/>
    <property type="match status" value="1"/>
</dbReference>
<keyword evidence="10" id="KW-1185">Reference proteome</keyword>
<dbReference type="EMBL" id="OV121134">
    <property type="protein sequence ID" value="CAH0553890.1"/>
    <property type="molecule type" value="Genomic_DNA"/>
</dbReference>
<feature type="DNA-binding region" description="Homeobox" evidence="5">
    <location>
        <begin position="135"/>
        <end position="194"/>
    </location>
</feature>
<sequence length="234" mass="26823">MDMSRSFFVESILANNKKEYLQPNSEARLPYPPNYISSYLFSLSLARQQQQQHLQQLGMVPFHHPKTLVRPVPSLAKLPSPQIKLETLPQQGHISPMYSTPLASPTAQQESRESTPTPPLSSRSSESSPSKDNSTKRIRTAFTSTQLLQLEREFASNMYLSRLRRIEIATCLGLSEKQVKIWFQNRRVKQKKDPPSPSQHLKCLCSKKSQESSTCDEDIDVMNVDDNHHHLYHH</sequence>
<feature type="domain" description="Homeobox" evidence="8">
    <location>
        <begin position="133"/>
        <end position="193"/>
    </location>
</feature>
<organism evidence="9 10">
    <name type="scientific">Brassicogethes aeneus</name>
    <name type="common">Rape pollen beetle</name>
    <name type="synonym">Meligethes aeneus</name>
    <dbReference type="NCBI Taxonomy" id="1431903"/>
    <lineage>
        <taxon>Eukaryota</taxon>
        <taxon>Metazoa</taxon>
        <taxon>Ecdysozoa</taxon>
        <taxon>Arthropoda</taxon>
        <taxon>Hexapoda</taxon>
        <taxon>Insecta</taxon>
        <taxon>Pterygota</taxon>
        <taxon>Neoptera</taxon>
        <taxon>Endopterygota</taxon>
        <taxon>Coleoptera</taxon>
        <taxon>Polyphaga</taxon>
        <taxon>Cucujiformia</taxon>
        <taxon>Nitidulidae</taxon>
        <taxon>Meligethinae</taxon>
        <taxon>Brassicogethes</taxon>
    </lineage>
</organism>
<evidence type="ECO:0000256" key="1">
    <source>
        <dbReference type="ARBA" id="ARBA00004123"/>
    </source>
</evidence>
<feature type="compositionally biased region" description="Low complexity" evidence="7">
    <location>
        <begin position="120"/>
        <end position="130"/>
    </location>
</feature>
<dbReference type="PRINTS" id="PR00031">
    <property type="entry name" value="HTHREPRESSR"/>
</dbReference>
<dbReference type="InterPro" id="IPR001356">
    <property type="entry name" value="HD"/>
</dbReference>
<dbReference type="PROSITE" id="PS00027">
    <property type="entry name" value="HOMEOBOX_1"/>
    <property type="match status" value="1"/>
</dbReference>
<keyword evidence="4 5" id="KW-0539">Nucleus</keyword>
<dbReference type="GO" id="GO:0000981">
    <property type="term" value="F:DNA-binding transcription factor activity, RNA polymerase II-specific"/>
    <property type="evidence" value="ECO:0007669"/>
    <property type="project" value="InterPro"/>
</dbReference>
<dbReference type="InterPro" id="IPR020479">
    <property type="entry name" value="HD_metazoa"/>
</dbReference>
<keyword evidence="2 5" id="KW-0238">DNA-binding</keyword>
<dbReference type="AlphaFoldDB" id="A0A9P0B2G4"/>
<evidence type="ECO:0000256" key="2">
    <source>
        <dbReference type="ARBA" id="ARBA00023125"/>
    </source>
</evidence>
<dbReference type="InterPro" id="IPR017970">
    <property type="entry name" value="Homeobox_CS"/>
</dbReference>
<evidence type="ECO:0000256" key="3">
    <source>
        <dbReference type="ARBA" id="ARBA00023155"/>
    </source>
</evidence>
<dbReference type="Proteomes" id="UP001154078">
    <property type="component" value="Chromosome 3"/>
</dbReference>
<proteinExistence type="predicted"/>
<evidence type="ECO:0000313" key="9">
    <source>
        <dbReference type="EMBL" id="CAH0553890.1"/>
    </source>
</evidence>